<proteinExistence type="predicted"/>
<feature type="non-terminal residue" evidence="1">
    <location>
        <position position="110"/>
    </location>
</feature>
<dbReference type="AlphaFoldDB" id="A0A0B6YRC0"/>
<reference evidence="1" key="1">
    <citation type="submission" date="2014-12" db="EMBL/GenBank/DDBJ databases">
        <title>Insight into the proteome of Arion vulgaris.</title>
        <authorList>
            <person name="Aradska J."/>
            <person name="Bulat T."/>
            <person name="Smidak R."/>
            <person name="Sarate P."/>
            <person name="Gangsoo J."/>
            <person name="Sialana F."/>
            <person name="Bilban M."/>
            <person name="Lubec G."/>
        </authorList>
    </citation>
    <scope>NUCLEOTIDE SEQUENCE</scope>
    <source>
        <tissue evidence="1">Skin</tissue>
    </source>
</reference>
<evidence type="ECO:0000313" key="1">
    <source>
        <dbReference type="EMBL" id="CEK58331.1"/>
    </source>
</evidence>
<feature type="non-terminal residue" evidence="1">
    <location>
        <position position="1"/>
    </location>
</feature>
<organism evidence="1">
    <name type="scientific">Arion vulgaris</name>
    <dbReference type="NCBI Taxonomy" id="1028688"/>
    <lineage>
        <taxon>Eukaryota</taxon>
        <taxon>Metazoa</taxon>
        <taxon>Spiralia</taxon>
        <taxon>Lophotrochozoa</taxon>
        <taxon>Mollusca</taxon>
        <taxon>Gastropoda</taxon>
        <taxon>Heterobranchia</taxon>
        <taxon>Euthyneura</taxon>
        <taxon>Panpulmonata</taxon>
        <taxon>Eupulmonata</taxon>
        <taxon>Stylommatophora</taxon>
        <taxon>Helicina</taxon>
        <taxon>Arionoidea</taxon>
        <taxon>Arionidae</taxon>
        <taxon>Arion</taxon>
    </lineage>
</organism>
<accession>A0A0B6YRC0</accession>
<gene>
    <name evidence="1" type="primary">ORF32726</name>
</gene>
<sequence>SGVSSTNASLENFLYGRNSYLQAPSYPAMAPGTSGIGNDDLSHALHRINVELSRVLHVIDKGGEYSSSDRNAHAVPSHYQYSGLPVGVHWTPHPPQGPPPKDFSTLVYTA</sequence>
<dbReference type="EMBL" id="HACG01011466">
    <property type="protein sequence ID" value="CEK58331.1"/>
    <property type="molecule type" value="Transcribed_RNA"/>
</dbReference>
<protein>
    <submittedName>
        <fullName evidence="1">Uncharacterized protein</fullName>
    </submittedName>
</protein>
<name>A0A0B6YRC0_9EUPU</name>